<evidence type="ECO:0000313" key="2">
    <source>
        <dbReference type="EMBL" id="QSB05883.1"/>
    </source>
</evidence>
<reference evidence="2" key="1">
    <citation type="submission" date="2021-02" db="EMBL/GenBank/DDBJ databases">
        <title>Natronoglycomyces albus gen. nov., sp. nov, a haloalkaliphilic actinobacterium from a soda solonchak soil.</title>
        <authorList>
            <person name="Sorokin D.Y."/>
            <person name="Khijniak T.V."/>
            <person name="Zakharycheva A.P."/>
            <person name="Boueva O.V."/>
            <person name="Ariskina E.V."/>
            <person name="Hahnke R.L."/>
            <person name="Bunk B."/>
            <person name="Sproer C."/>
            <person name="Schumann P."/>
            <person name="Evtushenko L.I."/>
            <person name="Kublanov I.V."/>
        </authorList>
    </citation>
    <scope>NUCLEOTIDE SEQUENCE</scope>
    <source>
        <strain evidence="2">DSM 106290</strain>
    </source>
</reference>
<dbReference type="RefSeq" id="WP_213171894.1">
    <property type="nucleotide sequence ID" value="NZ_CP070496.1"/>
</dbReference>
<dbReference type="AlphaFoldDB" id="A0A895XQS9"/>
<accession>A0A895XQS9</accession>
<keyword evidence="3" id="KW-1185">Reference proteome</keyword>
<organism evidence="2 3">
    <name type="scientific">Natronoglycomyces albus</name>
    <dbReference type="NCBI Taxonomy" id="2811108"/>
    <lineage>
        <taxon>Bacteria</taxon>
        <taxon>Bacillati</taxon>
        <taxon>Actinomycetota</taxon>
        <taxon>Actinomycetes</taxon>
        <taxon>Glycomycetales</taxon>
        <taxon>Glycomycetaceae</taxon>
        <taxon>Natronoglycomyces</taxon>
    </lineage>
</organism>
<evidence type="ECO:0000313" key="3">
    <source>
        <dbReference type="Proteomes" id="UP000662939"/>
    </source>
</evidence>
<protein>
    <submittedName>
        <fullName evidence="2">Uncharacterized protein</fullName>
    </submittedName>
</protein>
<dbReference type="EMBL" id="CP070496">
    <property type="protein sequence ID" value="QSB05883.1"/>
    <property type="molecule type" value="Genomic_DNA"/>
</dbReference>
<dbReference type="KEGG" id="nav:JQS30_02860"/>
<name>A0A895XQS9_9ACTN</name>
<feature type="region of interest" description="Disordered" evidence="1">
    <location>
        <begin position="54"/>
        <end position="74"/>
    </location>
</feature>
<gene>
    <name evidence="2" type="ORF">JQS30_02860</name>
</gene>
<dbReference type="Proteomes" id="UP000662939">
    <property type="component" value="Chromosome"/>
</dbReference>
<proteinExistence type="predicted"/>
<sequence>MNNGDATANWQLGPLPSTSDAAAWVFGAMPEGWLTGPPEISSDTDELIVICPLPAPDHPPDSTENDRAATEEGRISSFREGTRDIRIQISGQLQYRYRRLASWGARCGDTTLIFTHQAVPVTARLRQQERQVLDTLVDSGVARSREDALAWCVRLVEQHAEEWLAELRHAMSSVDDLRKRGPNS</sequence>
<feature type="compositionally biased region" description="Basic and acidic residues" evidence="1">
    <location>
        <begin position="58"/>
        <end position="74"/>
    </location>
</feature>
<evidence type="ECO:0000256" key="1">
    <source>
        <dbReference type="SAM" id="MobiDB-lite"/>
    </source>
</evidence>